<comment type="caution">
    <text evidence="3">The sequence shown here is derived from an EMBL/GenBank/DDBJ whole genome shotgun (WGS) entry which is preliminary data.</text>
</comment>
<keyword evidence="1" id="KW-0472">Membrane</keyword>
<evidence type="ECO:0000313" key="3">
    <source>
        <dbReference type="EMBL" id="MET3559114.1"/>
    </source>
</evidence>
<evidence type="ECO:0000256" key="1">
    <source>
        <dbReference type="SAM" id="Phobius"/>
    </source>
</evidence>
<reference evidence="3 4" key="1">
    <citation type="submission" date="2024-06" db="EMBL/GenBank/DDBJ databases">
        <title>Genomic Encyclopedia of Type Strains, Phase IV (KMG-IV): sequencing the most valuable type-strain genomes for metagenomic binning, comparative biology and taxonomic classification.</title>
        <authorList>
            <person name="Goeker M."/>
        </authorList>
    </citation>
    <scope>NUCLEOTIDE SEQUENCE [LARGE SCALE GENOMIC DNA]</scope>
    <source>
        <strain evidence="3 4">DSM 28303</strain>
    </source>
</reference>
<dbReference type="Pfam" id="PF14478">
    <property type="entry name" value="DUF4430"/>
    <property type="match status" value="1"/>
</dbReference>
<evidence type="ECO:0000313" key="4">
    <source>
        <dbReference type="Proteomes" id="UP001549122"/>
    </source>
</evidence>
<feature type="transmembrane region" description="Helical" evidence="1">
    <location>
        <begin position="98"/>
        <end position="119"/>
    </location>
</feature>
<dbReference type="InterPro" id="IPR027954">
    <property type="entry name" value="Transcobalamin-like_C"/>
</dbReference>
<dbReference type="RefSeq" id="WP_354366201.1">
    <property type="nucleotide sequence ID" value="NZ_JBEPLO010000034.1"/>
</dbReference>
<dbReference type="EMBL" id="JBEPLO010000034">
    <property type="protein sequence ID" value="MET3559114.1"/>
    <property type="molecule type" value="Genomic_DNA"/>
</dbReference>
<accession>A0ABV2FKM2</accession>
<feature type="transmembrane region" description="Helical" evidence="1">
    <location>
        <begin position="34"/>
        <end position="58"/>
    </location>
</feature>
<keyword evidence="1" id="KW-1133">Transmembrane helix</keyword>
<evidence type="ECO:0000259" key="2">
    <source>
        <dbReference type="Pfam" id="PF14478"/>
    </source>
</evidence>
<keyword evidence="4" id="KW-1185">Reference proteome</keyword>
<dbReference type="Gene3D" id="2.170.130.30">
    <property type="match status" value="1"/>
</dbReference>
<gene>
    <name evidence="3" type="ORF">ABID29_002263</name>
</gene>
<proteinExistence type="predicted"/>
<sequence length="294" mass="33076">MTVRQMAKLSLLASLCIALRFSFGAFPNIKPITAIFLVCLIYFKLWEVIVIMSLTMIITGIYMGFGIWILWQIIAYAIVLMLWQYLVSPLARMTGLRLPVLTILSGVMPFVYSLVIAVFDSWLYGTSLLAYWLNGLVFDYLHALSTIAFYPIVFYSLRRLFNNEKTYTSLFALVSVMTLAACSPAPTSVPANNQTSQVADDDPTAQATILVKFTDRETEKEVTFEVGDSVMDVLEDNFNVEEEDGLVTVIDGVSQDPAKNTYWMYKVNGEMAEVGAESYEVKAGDKIEFYLESF</sequence>
<dbReference type="Proteomes" id="UP001549122">
    <property type="component" value="Unassembled WGS sequence"/>
</dbReference>
<organism evidence="3 4">
    <name type="scientific">Streptococcus rupicaprae</name>
    <dbReference type="NCBI Taxonomy" id="759619"/>
    <lineage>
        <taxon>Bacteria</taxon>
        <taxon>Bacillati</taxon>
        <taxon>Bacillota</taxon>
        <taxon>Bacilli</taxon>
        <taxon>Lactobacillales</taxon>
        <taxon>Streptococcaceae</taxon>
        <taxon>Streptococcus</taxon>
    </lineage>
</organism>
<feature type="domain" description="Transcobalamin-like C-terminal" evidence="2">
    <location>
        <begin position="227"/>
        <end position="292"/>
    </location>
</feature>
<feature type="transmembrane region" description="Helical" evidence="1">
    <location>
        <begin position="131"/>
        <end position="155"/>
    </location>
</feature>
<protein>
    <recommendedName>
        <fullName evidence="2">Transcobalamin-like C-terminal domain-containing protein</fullName>
    </recommendedName>
</protein>
<keyword evidence="1" id="KW-0812">Transmembrane</keyword>
<name>A0ABV2FKM2_9STRE</name>
<feature type="transmembrane region" description="Helical" evidence="1">
    <location>
        <begin position="65"/>
        <end position="86"/>
    </location>
</feature>